<feature type="domain" description="tRNA synthetases class I catalytic" evidence="19">
    <location>
        <begin position="595"/>
        <end position="891"/>
    </location>
</feature>
<reference evidence="20" key="1">
    <citation type="submission" date="2018-01" db="EMBL/GenBank/DDBJ databases">
        <authorList>
            <person name="Mao J.F."/>
        </authorList>
    </citation>
    <scope>NUCLEOTIDE SEQUENCE</scope>
    <source>
        <strain evidence="20">Huo1</strain>
        <tissue evidence="20">Leaf</tissue>
    </source>
</reference>
<name>A0A8X8WCU8_SALSN</name>
<evidence type="ECO:0000259" key="19">
    <source>
        <dbReference type="Pfam" id="PF01406"/>
    </source>
</evidence>
<dbReference type="Gene3D" id="1.20.120.1910">
    <property type="entry name" value="Cysteine-tRNA ligase, C-terminal anti-codon recognition domain"/>
    <property type="match status" value="2"/>
</dbReference>
<keyword evidence="14" id="KW-0809">Transit peptide</keyword>
<keyword evidence="6" id="KW-0150">Chloroplast</keyword>
<evidence type="ECO:0000256" key="5">
    <source>
        <dbReference type="ARBA" id="ARBA00012832"/>
    </source>
</evidence>
<organism evidence="20">
    <name type="scientific">Salvia splendens</name>
    <name type="common">Scarlet sage</name>
    <dbReference type="NCBI Taxonomy" id="180675"/>
    <lineage>
        <taxon>Eukaryota</taxon>
        <taxon>Viridiplantae</taxon>
        <taxon>Streptophyta</taxon>
        <taxon>Embryophyta</taxon>
        <taxon>Tracheophyta</taxon>
        <taxon>Spermatophyta</taxon>
        <taxon>Magnoliopsida</taxon>
        <taxon>eudicotyledons</taxon>
        <taxon>Gunneridae</taxon>
        <taxon>Pentapetalae</taxon>
        <taxon>asterids</taxon>
        <taxon>lamiids</taxon>
        <taxon>Lamiales</taxon>
        <taxon>Lamiaceae</taxon>
        <taxon>Nepetoideae</taxon>
        <taxon>Mentheae</taxon>
        <taxon>Salviinae</taxon>
        <taxon>Salvia</taxon>
        <taxon>Salvia subgen. Calosphace</taxon>
        <taxon>core Calosphace</taxon>
    </lineage>
</organism>
<dbReference type="NCBIfam" id="TIGR00435">
    <property type="entry name" value="cysS"/>
    <property type="match status" value="2"/>
</dbReference>
<dbReference type="GO" id="GO:0006423">
    <property type="term" value="P:cysteinyl-tRNA aminoacylation"/>
    <property type="evidence" value="ECO:0007669"/>
    <property type="project" value="InterPro"/>
</dbReference>
<keyword evidence="21" id="KW-1185">Reference proteome</keyword>
<dbReference type="GO" id="GO:0046872">
    <property type="term" value="F:metal ion binding"/>
    <property type="evidence" value="ECO:0007669"/>
    <property type="project" value="UniProtKB-KW"/>
</dbReference>
<dbReference type="SUPFAM" id="SSF52374">
    <property type="entry name" value="Nucleotidylyl transferase"/>
    <property type="match status" value="2"/>
</dbReference>
<evidence type="ECO:0000256" key="17">
    <source>
        <dbReference type="ARBA" id="ARBA00031499"/>
    </source>
</evidence>
<evidence type="ECO:0000256" key="2">
    <source>
        <dbReference type="ARBA" id="ARBA00004173"/>
    </source>
</evidence>
<dbReference type="GO" id="GO:0004817">
    <property type="term" value="F:cysteine-tRNA ligase activity"/>
    <property type="evidence" value="ECO:0007669"/>
    <property type="project" value="UniProtKB-EC"/>
</dbReference>
<accession>A0A8X8WCU8</accession>
<evidence type="ECO:0000256" key="14">
    <source>
        <dbReference type="ARBA" id="ARBA00022946"/>
    </source>
</evidence>
<dbReference type="InterPro" id="IPR014729">
    <property type="entry name" value="Rossmann-like_a/b/a_fold"/>
</dbReference>
<comment type="cofactor">
    <cofactor evidence="1">
        <name>Zn(2+)</name>
        <dbReference type="ChEBI" id="CHEBI:29105"/>
    </cofactor>
</comment>
<feature type="domain" description="tRNA synthetases class I catalytic" evidence="19">
    <location>
        <begin position="21"/>
        <end position="317"/>
    </location>
</feature>
<dbReference type="EC" id="6.1.1.16" evidence="5"/>
<comment type="similarity">
    <text evidence="4">Belongs to the class-I aminoacyl-tRNA synthetase family.</text>
</comment>
<dbReference type="FunFam" id="3.40.50.620:FF:000009">
    <property type="entry name" value="Cysteine--tRNA ligase"/>
    <property type="match status" value="2"/>
</dbReference>
<keyword evidence="16" id="KW-0030">Aminoacyl-tRNA synthetase</keyword>
<feature type="region of interest" description="Disordered" evidence="18">
    <location>
        <begin position="1078"/>
        <end position="1101"/>
    </location>
</feature>
<evidence type="ECO:0000256" key="11">
    <source>
        <dbReference type="ARBA" id="ARBA00022833"/>
    </source>
</evidence>
<reference evidence="20" key="2">
    <citation type="submission" date="2020-08" db="EMBL/GenBank/DDBJ databases">
        <title>Plant Genome Project.</title>
        <authorList>
            <person name="Zhang R.-G."/>
        </authorList>
    </citation>
    <scope>NUCLEOTIDE SEQUENCE</scope>
    <source>
        <strain evidence="20">Huo1</strain>
        <tissue evidence="20">Leaf</tissue>
    </source>
</reference>
<keyword evidence="9" id="KW-0479">Metal-binding</keyword>
<comment type="caution">
    <text evidence="20">The sequence shown here is derived from an EMBL/GenBank/DDBJ whole genome shotgun (WGS) entry which is preliminary data.</text>
</comment>
<keyword evidence="8" id="KW-0934">Plastid</keyword>
<dbReference type="GO" id="GO:0005739">
    <property type="term" value="C:mitochondrion"/>
    <property type="evidence" value="ECO:0007669"/>
    <property type="project" value="UniProtKB-SubCell"/>
</dbReference>
<keyword evidence="11" id="KW-0862">Zinc</keyword>
<comment type="subcellular location">
    <subcellularLocation>
        <location evidence="2">Mitochondrion</location>
    </subcellularLocation>
    <subcellularLocation>
        <location evidence="3">Plastid</location>
        <location evidence="3">Chloroplast</location>
    </subcellularLocation>
</comment>
<dbReference type="AlphaFoldDB" id="A0A8X8WCU8"/>
<dbReference type="PANTHER" id="PTHR10890:SF26">
    <property type="entry name" value="CYSTEINE--TRNA LIGASE 1, CYTOPLASMIC-RELATED"/>
    <property type="match status" value="1"/>
</dbReference>
<dbReference type="InterPro" id="IPR024909">
    <property type="entry name" value="Cys-tRNA/MSH_ligase"/>
</dbReference>
<evidence type="ECO:0000256" key="9">
    <source>
        <dbReference type="ARBA" id="ARBA00022723"/>
    </source>
</evidence>
<evidence type="ECO:0000313" key="20">
    <source>
        <dbReference type="EMBL" id="KAG6391681.1"/>
    </source>
</evidence>
<keyword evidence="15" id="KW-0496">Mitochondrion</keyword>
<keyword evidence="7" id="KW-0436">Ligase</keyword>
<evidence type="ECO:0000256" key="7">
    <source>
        <dbReference type="ARBA" id="ARBA00022598"/>
    </source>
</evidence>
<dbReference type="GO" id="GO:0005524">
    <property type="term" value="F:ATP binding"/>
    <property type="evidence" value="ECO:0007669"/>
    <property type="project" value="UniProtKB-KW"/>
</dbReference>
<keyword evidence="13" id="KW-0648">Protein biosynthesis</keyword>
<dbReference type="PANTHER" id="PTHR10890">
    <property type="entry name" value="CYSTEINYL-TRNA SYNTHETASE"/>
    <property type="match status" value="1"/>
</dbReference>
<sequence length="1101" mass="123694">MAAKKPELQLYNTTTKEKEVFKPIVDGKVGMYICGVTSYDLSHIGHARAYVAFDVLYRYLKYVGYDVTYVRNFTDVDDKIIRRANEVGEDPIALSGRFCQEFLNDMADLQCLLPTDQPRVTDHMEQIKDMIAKIISNGCAYPVDGDVYFSVDSFPNYGRLSGRKLEDNRAGERVAVDTRKKNPADFALWKAAKPGEPQWDSPWGPGRPGWHIECSAMSAHYLTHTFDIHGGGMDLIFPHHENEIAQSCAACSGSKVNYWIHNGFVTANDEKMSKSVGNFFTIREVTKLYHPLALRHFLLGTHYRSPVNYSISQIEIASEAVFYIYQTLKDCEDALSAFREDAGLNNPKVRISPAAQECISRLHNDFKTKLADDLHTPTILNSSLQEAFKYINTSKKLQKQPQLSIVKSLIDLEIEIKQVLSTLGLLSSSTYTEVLEQLKDKALKRAELTEEDILQSIEERTLARKNKEFSRSDQIRSDLAAKGIALMDVGNGTVWRPCVPAQPESAQADAKKAPPAQPESAQADNKNAPPAQPESTQADTKNAPPAEKVEEYYIPFAVYPQIQQLQNFVSIAVEMAGKKPELQLYNSMTKEKEVFKPIVEGKVGMYICGVTSYDLSHIGHARAYVAFDVLYRYLKYLDYDVSYVRNFTDVDDKIIRRANEVGEDPVALSGRFCQEFLNDMADLQCLLPTNQPRVTDHMEQIKDMIAKIISNGCAYPVDGDVYFSVDSFPNYGRLSGRKLEDNRAGERVAVDTRKKNPADFALWKTAKPGEPQWDSPWGPGRPGWHIECSAMSAHYLTHAFDIHGGGMDLIFPHHENEIAQSCAACSESKVNYWIHNGFVTANDEKMSKSVGNFFTIREVTKLYHPLALRHFLLGTHYRSPVNYSISQIEIASDAVFYIYQTLKDCEDALSAFREDAGLNNPKVRISPAAQECISRLHNDFETKLADDLHTPTILNASLQEAFKYINTSKKQQKQQQLSIVKSLIDLEIEIKQVLGTLGLLSSSTYAEVLEQLRDKALRRAELTEEDILQSIEERTLARKNKEFSRSDQIRSDLAAKGIALMDVGNGTVWRPCVPAQAESAEVDAKNVPPAEKGQSAKPTNK</sequence>
<evidence type="ECO:0000256" key="8">
    <source>
        <dbReference type="ARBA" id="ARBA00022640"/>
    </source>
</evidence>
<dbReference type="FunFam" id="1.20.120.1910:FF:000003">
    <property type="entry name" value="Cysteine--tRNA ligase CPS1, chloroplastic/mitochondrial"/>
    <property type="match status" value="2"/>
</dbReference>
<evidence type="ECO:0000256" key="13">
    <source>
        <dbReference type="ARBA" id="ARBA00022917"/>
    </source>
</evidence>
<evidence type="ECO:0000256" key="4">
    <source>
        <dbReference type="ARBA" id="ARBA00005594"/>
    </source>
</evidence>
<dbReference type="InterPro" id="IPR009080">
    <property type="entry name" value="tRNAsynth_Ia_anticodon-bd"/>
</dbReference>
<keyword evidence="10" id="KW-0547">Nucleotide-binding</keyword>
<evidence type="ECO:0000256" key="10">
    <source>
        <dbReference type="ARBA" id="ARBA00022741"/>
    </source>
</evidence>
<dbReference type="CDD" id="cd00672">
    <property type="entry name" value="CysRS_core"/>
    <property type="match status" value="2"/>
</dbReference>
<dbReference type="EMBL" id="PNBA02000019">
    <property type="protein sequence ID" value="KAG6391681.1"/>
    <property type="molecule type" value="Genomic_DNA"/>
</dbReference>
<dbReference type="PRINTS" id="PR00983">
    <property type="entry name" value="TRNASYNTHCYS"/>
</dbReference>
<dbReference type="Pfam" id="PF01406">
    <property type="entry name" value="tRNA-synt_1e"/>
    <property type="match status" value="2"/>
</dbReference>
<evidence type="ECO:0000256" key="1">
    <source>
        <dbReference type="ARBA" id="ARBA00001947"/>
    </source>
</evidence>
<keyword evidence="12" id="KW-0067">ATP-binding</keyword>
<feature type="region of interest" description="Disordered" evidence="18">
    <location>
        <begin position="497"/>
        <end position="544"/>
    </location>
</feature>
<protein>
    <recommendedName>
        <fullName evidence="5">cysteine--tRNA ligase</fullName>
        <ecNumber evidence="5">6.1.1.16</ecNumber>
    </recommendedName>
    <alternativeName>
        <fullName evidence="17">Cysteinyl-tRNA synthetase</fullName>
    </alternativeName>
</protein>
<gene>
    <name evidence="20" type="ORF">SASPL_149438</name>
</gene>
<evidence type="ECO:0000256" key="3">
    <source>
        <dbReference type="ARBA" id="ARBA00004229"/>
    </source>
</evidence>
<evidence type="ECO:0000256" key="6">
    <source>
        <dbReference type="ARBA" id="ARBA00022528"/>
    </source>
</evidence>
<evidence type="ECO:0000256" key="12">
    <source>
        <dbReference type="ARBA" id="ARBA00022840"/>
    </source>
</evidence>
<evidence type="ECO:0000256" key="18">
    <source>
        <dbReference type="SAM" id="MobiDB-lite"/>
    </source>
</evidence>
<dbReference type="SUPFAM" id="SSF47323">
    <property type="entry name" value="Anticodon-binding domain of a subclass of class I aminoacyl-tRNA synthetases"/>
    <property type="match status" value="2"/>
</dbReference>
<evidence type="ECO:0000256" key="16">
    <source>
        <dbReference type="ARBA" id="ARBA00023146"/>
    </source>
</evidence>
<dbReference type="InterPro" id="IPR015803">
    <property type="entry name" value="Cys-tRNA-ligase"/>
</dbReference>
<proteinExistence type="inferred from homology"/>
<dbReference type="Gene3D" id="3.40.50.620">
    <property type="entry name" value="HUPs"/>
    <property type="match status" value="2"/>
</dbReference>
<evidence type="ECO:0000313" key="21">
    <source>
        <dbReference type="Proteomes" id="UP000298416"/>
    </source>
</evidence>
<dbReference type="HAMAP" id="MF_00041">
    <property type="entry name" value="Cys_tRNA_synth"/>
    <property type="match status" value="2"/>
</dbReference>
<evidence type="ECO:0000256" key="15">
    <source>
        <dbReference type="ARBA" id="ARBA00023128"/>
    </source>
</evidence>
<dbReference type="InterPro" id="IPR032678">
    <property type="entry name" value="tRNA-synt_1_cat_dom"/>
</dbReference>
<dbReference type="Proteomes" id="UP000298416">
    <property type="component" value="Unassembled WGS sequence"/>
</dbReference>
<dbReference type="GO" id="GO:0009507">
    <property type="term" value="C:chloroplast"/>
    <property type="evidence" value="ECO:0007669"/>
    <property type="project" value="UniProtKB-SubCell"/>
</dbReference>